<evidence type="ECO:0000256" key="1">
    <source>
        <dbReference type="ARBA" id="ARBA00022598"/>
    </source>
</evidence>
<sequence length="254" mass="28943">MLIVNTYKNPPMKLIKLDAIDSTNDFLKGLSQKENLENYTVVTTKSQTKGKGQMGSNWASEDNKNLITSILIKNTIININEIFNLNIVVAVSIVQVLNDLKITNLNIKWPNDIMAENKKIAGILIENSIKENGKIESIVGIGLNVNQTNFDNLPKASSLKNVMHQDFDIDTLLENIVIKIENNIEKLKNNEIDSFWNEYENYLFKKGKPTLFEDANQQRFMGIINGVNRNGQLEVLLEDDSVNFFEVKEIMMIY</sequence>
<dbReference type="CDD" id="cd16442">
    <property type="entry name" value="BPL"/>
    <property type="match status" value="1"/>
</dbReference>
<organism evidence="3 4">
    <name type="scientific">Flavobacterium swingsii</name>
    <dbReference type="NCBI Taxonomy" id="498292"/>
    <lineage>
        <taxon>Bacteria</taxon>
        <taxon>Pseudomonadati</taxon>
        <taxon>Bacteroidota</taxon>
        <taxon>Flavobacteriia</taxon>
        <taxon>Flavobacteriales</taxon>
        <taxon>Flavobacteriaceae</taxon>
        <taxon>Flavobacterium</taxon>
    </lineage>
</organism>
<accession>A0A1I0WBF7</accession>
<keyword evidence="1 3" id="KW-0436">Ligase</keyword>
<protein>
    <submittedName>
        <fullName evidence="3">BirA family transcriptional regulator, biotin operon repressor / biotin-[acetyl-CoA-carboxylase] ligase</fullName>
    </submittedName>
</protein>
<dbReference type="Gene3D" id="3.30.930.10">
    <property type="entry name" value="Bira Bifunctional Protein, Domain 2"/>
    <property type="match status" value="1"/>
</dbReference>
<dbReference type="PROSITE" id="PS51733">
    <property type="entry name" value="BPL_LPL_CATALYTIC"/>
    <property type="match status" value="1"/>
</dbReference>
<dbReference type="GO" id="GO:0004077">
    <property type="term" value="F:biotin--[biotin carboxyl-carrier protein] ligase activity"/>
    <property type="evidence" value="ECO:0007669"/>
    <property type="project" value="InterPro"/>
</dbReference>
<dbReference type="Pfam" id="PF03099">
    <property type="entry name" value="BPL_LplA_LipB"/>
    <property type="match status" value="1"/>
</dbReference>
<evidence type="ECO:0000259" key="2">
    <source>
        <dbReference type="PROSITE" id="PS51733"/>
    </source>
</evidence>
<gene>
    <name evidence="3" type="ORF">SAMN05660845_0646</name>
</gene>
<name>A0A1I0WBF7_9FLAO</name>
<proteinExistence type="predicted"/>
<dbReference type="SUPFAM" id="SSF55681">
    <property type="entry name" value="Class II aaRS and biotin synthetases"/>
    <property type="match status" value="1"/>
</dbReference>
<dbReference type="GO" id="GO:0005737">
    <property type="term" value="C:cytoplasm"/>
    <property type="evidence" value="ECO:0007669"/>
    <property type="project" value="TreeGrafter"/>
</dbReference>
<dbReference type="PANTHER" id="PTHR12835">
    <property type="entry name" value="BIOTIN PROTEIN LIGASE"/>
    <property type="match status" value="1"/>
</dbReference>
<dbReference type="InterPro" id="IPR004408">
    <property type="entry name" value="Biotin_CoA_COase_ligase"/>
</dbReference>
<dbReference type="STRING" id="498292.SAMN05660845_0646"/>
<feature type="domain" description="BPL/LPL catalytic" evidence="2">
    <location>
        <begin position="1"/>
        <end position="188"/>
    </location>
</feature>
<dbReference type="PANTHER" id="PTHR12835:SF5">
    <property type="entry name" value="BIOTIN--PROTEIN LIGASE"/>
    <property type="match status" value="1"/>
</dbReference>
<evidence type="ECO:0000313" key="4">
    <source>
        <dbReference type="Proteomes" id="UP000199604"/>
    </source>
</evidence>
<dbReference type="InterPro" id="IPR045864">
    <property type="entry name" value="aa-tRNA-synth_II/BPL/LPL"/>
</dbReference>
<dbReference type="Proteomes" id="UP000199604">
    <property type="component" value="Unassembled WGS sequence"/>
</dbReference>
<dbReference type="InterPro" id="IPR004143">
    <property type="entry name" value="BPL_LPL_catalytic"/>
</dbReference>
<dbReference type="AlphaFoldDB" id="A0A1I0WBF7"/>
<reference evidence="4" key="1">
    <citation type="submission" date="2016-10" db="EMBL/GenBank/DDBJ databases">
        <authorList>
            <person name="Varghese N."/>
            <person name="Submissions S."/>
        </authorList>
    </citation>
    <scope>NUCLEOTIDE SEQUENCE [LARGE SCALE GENOMIC DNA]</scope>
    <source>
        <strain evidence="4">DSM 21789</strain>
    </source>
</reference>
<evidence type="ECO:0000313" key="3">
    <source>
        <dbReference type="EMBL" id="SFA85550.1"/>
    </source>
</evidence>
<dbReference type="EMBL" id="FOJT01000002">
    <property type="protein sequence ID" value="SFA85550.1"/>
    <property type="molecule type" value="Genomic_DNA"/>
</dbReference>
<keyword evidence="4" id="KW-1185">Reference proteome</keyword>
<dbReference type="NCBIfam" id="TIGR00121">
    <property type="entry name" value="birA_ligase"/>
    <property type="match status" value="1"/>
</dbReference>